<dbReference type="InterPro" id="IPR036779">
    <property type="entry name" value="LysM_dom_sf"/>
</dbReference>
<gene>
    <name evidence="2" type="ORF">LY79DRAFT_579819</name>
</gene>
<keyword evidence="3" id="KW-1185">Reference proteome</keyword>
<dbReference type="Proteomes" id="UP001230504">
    <property type="component" value="Unassembled WGS sequence"/>
</dbReference>
<evidence type="ECO:0000313" key="2">
    <source>
        <dbReference type="EMBL" id="KAK1590584.1"/>
    </source>
</evidence>
<dbReference type="RefSeq" id="XP_060414066.1">
    <property type="nucleotide sequence ID" value="XM_060560051.1"/>
</dbReference>
<accession>A0AAD8V5Q3</accession>
<reference evidence="2" key="1">
    <citation type="submission" date="2021-06" db="EMBL/GenBank/DDBJ databases">
        <title>Comparative genomics, transcriptomics and evolutionary studies reveal genomic signatures of adaptation to plant cell wall in hemibiotrophic fungi.</title>
        <authorList>
            <consortium name="DOE Joint Genome Institute"/>
            <person name="Baroncelli R."/>
            <person name="Diaz J.F."/>
            <person name="Benocci T."/>
            <person name="Peng M."/>
            <person name="Battaglia E."/>
            <person name="Haridas S."/>
            <person name="Andreopoulos W."/>
            <person name="Labutti K."/>
            <person name="Pangilinan J."/>
            <person name="Floch G.L."/>
            <person name="Makela M.R."/>
            <person name="Henrissat B."/>
            <person name="Grigoriev I.V."/>
            <person name="Crouch J.A."/>
            <person name="De Vries R.P."/>
            <person name="Sukno S.A."/>
            <person name="Thon M.R."/>
        </authorList>
    </citation>
    <scope>NUCLEOTIDE SEQUENCE</scope>
    <source>
        <strain evidence="2">CBS 125086</strain>
    </source>
</reference>
<evidence type="ECO:0000313" key="3">
    <source>
        <dbReference type="Proteomes" id="UP001230504"/>
    </source>
</evidence>
<comment type="caution">
    <text evidence="2">The sequence shown here is derived from an EMBL/GenBank/DDBJ whole genome shotgun (WGS) entry which is preliminary data.</text>
</comment>
<dbReference type="GeneID" id="85444291"/>
<evidence type="ECO:0000259" key="1">
    <source>
        <dbReference type="PROSITE" id="PS51782"/>
    </source>
</evidence>
<dbReference type="AlphaFoldDB" id="A0AAD8V5Q3"/>
<dbReference type="Gene3D" id="3.10.350.10">
    <property type="entry name" value="LysM domain"/>
    <property type="match status" value="1"/>
</dbReference>
<sequence>MASLQSPGAAASLHSGISRHSMPPLPSLCFQDRLLSFRSHATSDERLRLISYASPDVWSVLQLQQSTYRASASTIMKLVNIITVVLAPMSAKAVSQKPVHTPNPHVEPMWSNCIKFHQSLPNDTCQTLADKNGLDLAEFIALNRGVGGLSGCSRGNVITGYWYCVKPNVWE</sequence>
<protein>
    <recommendedName>
        <fullName evidence="1">LysM domain-containing protein</fullName>
    </recommendedName>
</protein>
<name>A0AAD8V5Q3_9PEZI</name>
<dbReference type="EMBL" id="JAHLJV010000030">
    <property type="protein sequence ID" value="KAK1590584.1"/>
    <property type="molecule type" value="Genomic_DNA"/>
</dbReference>
<organism evidence="2 3">
    <name type="scientific">Colletotrichum navitas</name>
    <dbReference type="NCBI Taxonomy" id="681940"/>
    <lineage>
        <taxon>Eukaryota</taxon>
        <taxon>Fungi</taxon>
        <taxon>Dikarya</taxon>
        <taxon>Ascomycota</taxon>
        <taxon>Pezizomycotina</taxon>
        <taxon>Sordariomycetes</taxon>
        <taxon>Hypocreomycetidae</taxon>
        <taxon>Glomerellales</taxon>
        <taxon>Glomerellaceae</taxon>
        <taxon>Colletotrichum</taxon>
        <taxon>Colletotrichum graminicola species complex</taxon>
    </lineage>
</organism>
<dbReference type="InterPro" id="IPR018392">
    <property type="entry name" value="LysM"/>
</dbReference>
<proteinExistence type="predicted"/>
<dbReference type="PROSITE" id="PS51782">
    <property type="entry name" value="LYSM"/>
    <property type="match status" value="1"/>
</dbReference>
<feature type="domain" description="LysM" evidence="1">
    <location>
        <begin position="115"/>
        <end position="165"/>
    </location>
</feature>